<organism evidence="8 9">
    <name type="scientific">Plicaturopsis crispa FD-325 SS-3</name>
    <dbReference type="NCBI Taxonomy" id="944288"/>
    <lineage>
        <taxon>Eukaryota</taxon>
        <taxon>Fungi</taxon>
        <taxon>Dikarya</taxon>
        <taxon>Basidiomycota</taxon>
        <taxon>Agaricomycotina</taxon>
        <taxon>Agaricomycetes</taxon>
        <taxon>Agaricomycetidae</taxon>
        <taxon>Amylocorticiales</taxon>
        <taxon>Amylocorticiaceae</taxon>
        <taxon>Plicatura</taxon>
        <taxon>Plicaturopsis crispa</taxon>
    </lineage>
</organism>
<accession>A0A0C9SWV8</accession>
<evidence type="ECO:0000256" key="6">
    <source>
        <dbReference type="PIRSR" id="PIRSR602401-1"/>
    </source>
</evidence>
<evidence type="ECO:0000256" key="4">
    <source>
        <dbReference type="ARBA" id="ARBA00023002"/>
    </source>
</evidence>
<protein>
    <recommendedName>
        <fullName evidence="10">Cytochrome P450</fullName>
    </recommendedName>
</protein>
<evidence type="ECO:0000256" key="7">
    <source>
        <dbReference type="RuleBase" id="RU000461"/>
    </source>
</evidence>
<evidence type="ECO:0000313" key="9">
    <source>
        <dbReference type="Proteomes" id="UP000053263"/>
    </source>
</evidence>
<keyword evidence="7" id="KW-0503">Monooxygenase</keyword>
<dbReference type="CDD" id="cd11041">
    <property type="entry name" value="CYP503A1-like"/>
    <property type="match status" value="1"/>
</dbReference>
<evidence type="ECO:0000256" key="5">
    <source>
        <dbReference type="ARBA" id="ARBA00023004"/>
    </source>
</evidence>
<dbReference type="SUPFAM" id="SSF48264">
    <property type="entry name" value="Cytochrome P450"/>
    <property type="match status" value="1"/>
</dbReference>
<gene>
    <name evidence="8" type="ORF">PLICRDRAFT_179998</name>
</gene>
<dbReference type="GO" id="GO:0004497">
    <property type="term" value="F:monooxygenase activity"/>
    <property type="evidence" value="ECO:0007669"/>
    <property type="project" value="UniProtKB-KW"/>
</dbReference>
<dbReference type="Gene3D" id="1.10.630.10">
    <property type="entry name" value="Cytochrome P450"/>
    <property type="match status" value="1"/>
</dbReference>
<dbReference type="PRINTS" id="PR00463">
    <property type="entry name" value="EP450I"/>
</dbReference>
<dbReference type="PROSITE" id="PS00086">
    <property type="entry name" value="CYTOCHROME_P450"/>
    <property type="match status" value="1"/>
</dbReference>
<dbReference type="GO" id="GO:0016705">
    <property type="term" value="F:oxidoreductase activity, acting on paired donors, with incorporation or reduction of molecular oxygen"/>
    <property type="evidence" value="ECO:0007669"/>
    <property type="project" value="InterPro"/>
</dbReference>
<keyword evidence="3 6" id="KW-0479">Metal-binding</keyword>
<keyword evidence="5 6" id="KW-0408">Iron</keyword>
<reference evidence="8 9" key="1">
    <citation type="submission" date="2014-06" db="EMBL/GenBank/DDBJ databases">
        <title>Evolutionary Origins and Diversification of the Mycorrhizal Mutualists.</title>
        <authorList>
            <consortium name="DOE Joint Genome Institute"/>
            <consortium name="Mycorrhizal Genomics Consortium"/>
            <person name="Kohler A."/>
            <person name="Kuo A."/>
            <person name="Nagy L.G."/>
            <person name="Floudas D."/>
            <person name="Copeland A."/>
            <person name="Barry K.W."/>
            <person name="Cichocki N."/>
            <person name="Veneault-Fourrey C."/>
            <person name="LaButti K."/>
            <person name="Lindquist E.A."/>
            <person name="Lipzen A."/>
            <person name="Lundell T."/>
            <person name="Morin E."/>
            <person name="Murat C."/>
            <person name="Riley R."/>
            <person name="Ohm R."/>
            <person name="Sun H."/>
            <person name="Tunlid A."/>
            <person name="Henrissat B."/>
            <person name="Grigoriev I.V."/>
            <person name="Hibbett D.S."/>
            <person name="Martin F."/>
        </authorList>
    </citation>
    <scope>NUCLEOTIDE SEQUENCE [LARGE SCALE GENOMIC DNA]</scope>
    <source>
        <strain evidence="8 9">FD-325 SS-3</strain>
    </source>
</reference>
<evidence type="ECO:0000256" key="3">
    <source>
        <dbReference type="ARBA" id="ARBA00022723"/>
    </source>
</evidence>
<evidence type="ECO:0000256" key="2">
    <source>
        <dbReference type="ARBA" id="ARBA00010617"/>
    </source>
</evidence>
<dbReference type="InterPro" id="IPR001128">
    <property type="entry name" value="Cyt_P450"/>
</dbReference>
<keyword evidence="6 7" id="KW-0349">Heme</keyword>
<proteinExistence type="inferred from homology"/>
<keyword evidence="9" id="KW-1185">Reference proteome</keyword>
<comment type="similarity">
    <text evidence="2 7">Belongs to the cytochrome P450 family.</text>
</comment>
<dbReference type="OrthoDB" id="1844152at2759"/>
<comment type="cofactor">
    <cofactor evidence="1 6">
        <name>heme</name>
        <dbReference type="ChEBI" id="CHEBI:30413"/>
    </cofactor>
</comment>
<dbReference type="Pfam" id="PF00067">
    <property type="entry name" value="p450"/>
    <property type="match status" value="1"/>
</dbReference>
<dbReference type="InterPro" id="IPR002401">
    <property type="entry name" value="Cyt_P450_E_grp-I"/>
</dbReference>
<keyword evidence="4 7" id="KW-0560">Oxidoreductase</keyword>
<dbReference type="InterPro" id="IPR017972">
    <property type="entry name" value="Cyt_P450_CS"/>
</dbReference>
<evidence type="ECO:0008006" key="10">
    <source>
        <dbReference type="Google" id="ProtNLM"/>
    </source>
</evidence>
<dbReference type="HOGENOM" id="CLU_022195_0_2_1"/>
<feature type="binding site" description="axial binding residue" evidence="6">
    <location>
        <position position="423"/>
    </location>
    <ligand>
        <name>heme</name>
        <dbReference type="ChEBI" id="CHEBI:30413"/>
    </ligand>
    <ligandPart>
        <name>Fe</name>
        <dbReference type="ChEBI" id="CHEBI:18248"/>
    </ligandPart>
</feature>
<dbReference type="AlphaFoldDB" id="A0A0C9SWV8"/>
<dbReference type="GO" id="GO:0020037">
    <property type="term" value="F:heme binding"/>
    <property type="evidence" value="ECO:0007669"/>
    <property type="project" value="InterPro"/>
</dbReference>
<dbReference type="PANTHER" id="PTHR46206">
    <property type="entry name" value="CYTOCHROME P450"/>
    <property type="match status" value="1"/>
</dbReference>
<dbReference type="EMBL" id="KN832573">
    <property type="protein sequence ID" value="KII83970.1"/>
    <property type="molecule type" value="Genomic_DNA"/>
</dbReference>
<name>A0A0C9SWV8_PLICR</name>
<dbReference type="InterPro" id="IPR036396">
    <property type="entry name" value="Cyt_P450_sf"/>
</dbReference>
<evidence type="ECO:0000313" key="8">
    <source>
        <dbReference type="EMBL" id="KII83970.1"/>
    </source>
</evidence>
<dbReference type="GO" id="GO:0005506">
    <property type="term" value="F:iron ion binding"/>
    <property type="evidence" value="ECO:0007669"/>
    <property type="project" value="InterPro"/>
</dbReference>
<dbReference type="Proteomes" id="UP000053263">
    <property type="component" value="Unassembled WGS sequence"/>
</dbReference>
<sequence length="488" mass="55576">MSYSRTKTHIDVPAVGVPPGLFGPWKAAFLWISHSEAFMREGVRKYGQSGTTFKISTPARWIVFITNRDIMREIKNDSDALSFHAASQERLSAKYIFSQDLYVNPYHLDLISKKLTQKLTTVIPEVLEEITMAFEENVKIGSEWTAIDNYNIMLKSISRTTSKIFVGLPLCRKQDYLDKVVKFATLASKGGQTIDMFPNILKPVASWFVMDNGAAMRKIMDDVGPIFVERKRMMEEWGDDWTDRPNDAVQWILELAPPNSSIESMCVRIMFLSFAAIHTSSMSITQVLLDLGAHPEFQEPLKEEIESVLQEFGGWSKQALTKMKKLDSCMRESQRMNGVVIASVMRKAMTSQTLSDGTFLPKGTWVIVPTSALHHSEILYENPLEFDPFRYSRMREQPGHEAKHQLVSVDENNLGFGIGNHACPGRFFAANELKILLAYIVCNYEFKIPTNERPTNEFYGISCIPDVKTPLLFRERPGRDESPVHFFK</sequence>
<evidence type="ECO:0000256" key="1">
    <source>
        <dbReference type="ARBA" id="ARBA00001971"/>
    </source>
</evidence>